<organism evidence="2 3">
    <name type="scientific">Athelia psychrophila</name>
    <dbReference type="NCBI Taxonomy" id="1759441"/>
    <lineage>
        <taxon>Eukaryota</taxon>
        <taxon>Fungi</taxon>
        <taxon>Dikarya</taxon>
        <taxon>Basidiomycota</taxon>
        <taxon>Agaricomycotina</taxon>
        <taxon>Agaricomycetes</taxon>
        <taxon>Agaricomycetidae</taxon>
        <taxon>Atheliales</taxon>
        <taxon>Atheliaceae</taxon>
        <taxon>Athelia</taxon>
    </lineage>
</organism>
<feature type="compositionally biased region" description="Low complexity" evidence="1">
    <location>
        <begin position="1"/>
        <end position="18"/>
    </location>
</feature>
<feature type="region of interest" description="Disordered" evidence="1">
    <location>
        <begin position="258"/>
        <end position="314"/>
    </location>
</feature>
<accession>A0A166WHA9</accession>
<protein>
    <submittedName>
        <fullName evidence="2">Uncharacterized protein</fullName>
    </submittedName>
</protein>
<evidence type="ECO:0000256" key="1">
    <source>
        <dbReference type="SAM" id="MobiDB-lite"/>
    </source>
</evidence>
<dbReference type="Proteomes" id="UP000076532">
    <property type="component" value="Unassembled WGS sequence"/>
</dbReference>
<feature type="compositionally biased region" description="Polar residues" evidence="1">
    <location>
        <begin position="294"/>
        <end position="313"/>
    </location>
</feature>
<feature type="compositionally biased region" description="Basic and acidic residues" evidence="1">
    <location>
        <begin position="539"/>
        <end position="550"/>
    </location>
</feature>
<dbReference type="OrthoDB" id="3265311at2759"/>
<dbReference type="AlphaFoldDB" id="A0A166WHA9"/>
<proteinExistence type="predicted"/>
<evidence type="ECO:0000313" key="2">
    <source>
        <dbReference type="EMBL" id="KZP33753.1"/>
    </source>
</evidence>
<name>A0A166WHA9_9AGAM</name>
<feature type="region of interest" description="Disordered" evidence="1">
    <location>
        <begin position="146"/>
        <end position="224"/>
    </location>
</feature>
<feature type="region of interest" description="Disordered" evidence="1">
    <location>
        <begin position="1"/>
        <end position="20"/>
    </location>
</feature>
<reference evidence="2 3" key="1">
    <citation type="journal article" date="2016" name="Mol. Biol. Evol.">
        <title>Comparative Genomics of Early-Diverging Mushroom-Forming Fungi Provides Insights into the Origins of Lignocellulose Decay Capabilities.</title>
        <authorList>
            <person name="Nagy L.G."/>
            <person name="Riley R."/>
            <person name="Tritt A."/>
            <person name="Adam C."/>
            <person name="Daum C."/>
            <person name="Floudas D."/>
            <person name="Sun H."/>
            <person name="Yadav J.S."/>
            <person name="Pangilinan J."/>
            <person name="Larsson K.H."/>
            <person name="Matsuura K."/>
            <person name="Barry K."/>
            <person name="Labutti K."/>
            <person name="Kuo R."/>
            <person name="Ohm R.A."/>
            <person name="Bhattacharya S.S."/>
            <person name="Shirouzu T."/>
            <person name="Yoshinaga Y."/>
            <person name="Martin F.M."/>
            <person name="Grigoriev I.V."/>
            <person name="Hibbett D.S."/>
        </authorList>
    </citation>
    <scope>NUCLEOTIDE SEQUENCE [LARGE SCALE GENOMIC DNA]</scope>
    <source>
        <strain evidence="2 3">CBS 109695</strain>
    </source>
</reference>
<sequence>MASSSSSSSRSPLSRGPLKPMVSDVFKPRLPRDPFVKMAQPWTLKVDNVISAMNSSRRDVILVLGAPSLMDLEPLLQSQYLEQSLIILATHQPPDICAGPTCPAVRILRLDVALAIEDAGAVRFVNILEAAERIARVWRKSGGSGVEEVHESSTDGLNDPAPLAPPTFRFASHDGGNNSDSPNSSTDRLSINSSGTMKRRLRSASSMSLPKAKAPKLPPVDPSQRPFDCLLNFLPARTSDKATLKQMILVTTISRPFLTSASNPAGPRPNISRSSSGLSISGGDGGSKRWSGLLQRQSGRSAPTTPNSNRSRTSLFSGSGSSLLGFPPMPLIPRRAHLVHLIAPTAPSISRSKLMQSIESFLCSFAYPTVGDMGMAGQPDAAGMERAAPFLMHPYTLKAVVKMTPGVADGHEGQWSIAELLLSGSLDRVNGASETPTGTGIGASLRAPPPRAWLSSSNDIMFVPGSRPVSQHSITLPAPPLLAPLPPSPHRGRAQNSFLRTSELGTVDAHTATASSTWSHPAQGAPRMPMVSLNSFSGKGKERERERDGAFRMPSRSHFRSSTAPGEGSLPTPPDSEESDSSGSGSVTDVAPSEASKAPLSVKAASSVATERERKTKSIFGGGSLSRKGMGVRWKFWKTTPTAVAV</sequence>
<dbReference type="EMBL" id="KV417481">
    <property type="protein sequence ID" value="KZP33753.1"/>
    <property type="molecule type" value="Genomic_DNA"/>
</dbReference>
<feature type="compositionally biased region" description="Low complexity" evidence="1">
    <location>
        <begin position="173"/>
        <end position="187"/>
    </location>
</feature>
<keyword evidence="3" id="KW-1185">Reference proteome</keyword>
<feature type="region of interest" description="Disordered" evidence="1">
    <location>
        <begin position="512"/>
        <end position="624"/>
    </location>
</feature>
<dbReference type="STRING" id="436010.A0A166WHA9"/>
<gene>
    <name evidence="2" type="ORF">FIBSPDRAFT_1035759</name>
</gene>
<evidence type="ECO:0000313" key="3">
    <source>
        <dbReference type="Proteomes" id="UP000076532"/>
    </source>
</evidence>